<feature type="domain" description="BESS" evidence="3">
    <location>
        <begin position="138"/>
        <end position="177"/>
    </location>
</feature>
<evidence type="ECO:0000256" key="1">
    <source>
        <dbReference type="PROSITE-ProRule" id="PRU00371"/>
    </source>
</evidence>
<dbReference type="Proteomes" id="UP000327044">
    <property type="component" value="Unassembled WGS sequence"/>
</dbReference>
<reference evidence="5 6" key="1">
    <citation type="journal article" date="2018" name="Elife">
        <title>Firefly genomes illuminate parallel origins of bioluminescence in beetles.</title>
        <authorList>
            <person name="Fallon T.R."/>
            <person name="Lower S.E."/>
            <person name="Chang C.H."/>
            <person name="Bessho-Uehara M."/>
            <person name="Martin G.J."/>
            <person name="Bewick A.J."/>
            <person name="Behringer M."/>
            <person name="Debat H.J."/>
            <person name="Wong I."/>
            <person name="Day J.C."/>
            <person name="Suvorov A."/>
            <person name="Silva C.J."/>
            <person name="Stanger-Hall K.F."/>
            <person name="Hall D.W."/>
            <person name="Schmitz R.J."/>
            <person name="Nelson D.R."/>
            <person name="Lewis S.M."/>
            <person name="Shigenobu S."/>
            <person name="Bybee S.M."/>
            <person name="Larracuente A.M."/>
            <person name="Oba Y."/>
            <person name="Weng J.K."/>
        </authorList>
    </citation>
    <scope>NUCLEOTIDE SEQUENCE [LARGE SCALE GENOMIC DNA]</scope>
    <source>
        <strain evidence="5">1611_PpyrPB1</strain>
        <tissue evidence="5">Whole body</tissue>
    </source>
</reference>
<dbReference type="EMBL" id="VVIM01000007">
    <property type="protein sequence ID" value="KAB0796320.1"/>
    <property type="molecule type" value="Genomic_DNA"/>
</dbReference>
<dbReference type="GO" id="GO:0005634">
    <property type="term" value="C:nucleus"/>
    <property type="evidence" value="ECO:0007669"/>
    <property type="project" value="UniProtKB-SubCell"/>
</dbReference>
<comment type="subcellular location">
    <subcellularLocation>
        <location evidence="1">Nucleus</location>
    </subcellularLocation>
</comment>
<evidence type="ECO:0000259" key="3">
    <source>
        <dbReference type="PROSITE" id="PS51031"/>
    </source>
</evidence>
<dbReference type="GO" id="GO:0003677">
    <property type="term" value="F:DNA binding"/>
    <property type="evidence" value="ECO:0007669"/>
    <property type="project" value="InterPro"/>
</dbReference>
<feature type="region of interest" description="Disordered" evidence="2">
    <location>
        <begin position="280"/>
        <end position="303"/>
    </location>
</feature>
<feature type="compositionally biased region" description="Polar residues" evidence="2">
    <location>
        <begin position="59"/>
        <end position="92"/>
    </location>
</feature>
<dbReference type="InterPro" id="IPR004210">
    <property type="entry name" value="BESS_motif"/>
</dbReference>
<proteinExistence type="predicted"/>
<dbReference type="EMBL" id="VVIM01000008">
    <property type="protein sequence ID" value="KAB0794562.1"/>
    <property type="molecule type" value="Genomic_DNA"/>
</dbReference>
<feature type="compositionally biased region" description="Polar residues" evidence="2">
    <location>
        <begin position="280"/>
        <end position="294"/>
    </location>
</feature>
<keyword evidence="6" id="KW-1185">Reference proteome</keyword>
<evidence type="ECO:0000313" key="5">
    <source>
        <dbReference type="EMBL" id="KAB0796320.1"/>
    </source>
</evidence>
<gene>
    <name evidence="5" type="ORF">PPYR_10381</name>
    <name evidence="4" type="ORF">PPYR_11401</name>
</gene>
<accession>A0A5N4AG44</accession>
<evidence type="ECO:0000313" key="6">
    <source>
        <dbReference type="Proteomes" id="UP000327044"/>
    </source>
</evidence>
<feature type="region of interest" description="Disordered" evidence="2">
    <location>
        <begin position="54"/>
        <end position="100"/>
    </location>
</feature>
<comment type="caution">
    <text evidence="5">The sequence shown here is derived from an EMBL/GenBank/DDBJ whole genome shotgun (WGS) entry which is preliminary data.</text>
</comment>
<reference evidence="5" key="2">
    <citation type="submission" date="2019-08" db="EMBL/GenBank/DDBJ databases">
        <authorList>
            <consortium name="Photinus pyralis genome working group"/>
            <person name="Fallon T.R."/>
            <person name="Sander Lower S.E."/>
            <person name="Weng J.-K."/>
        </authorList>
    </citation>
    <scope>NUCLEOTIDE SEQUENCE</scope>
    <source>
        <strain evidence="5">1611_PpyrPB1</strain>
        <tissue evidence="5">Whole body</tissue>
    </source>
</reference>
<keyword evidence="1" id="KW-0539">Nucleus</keyword>
<dbReference type="Pfam" id="PF02944">
    <property type="entry name" value="BESS"/>
    <property type="match status" value="1"/>
</dbReference>
<evidence type="ECO:0000256" key="2">
    <source>
        <dbReference type="SAM" id="MobiDB-lite"/>
    </source>
</evidence>
<dbReference type="PROSITE" id="PS51031">
    <property type="entry name" value="BESS"/>
    <property type="match status" value="1"/>
</dbReference>
<dbReference type="AlphaFoldDB" id="A0A5N4AG44"/>
<evidence type="ECO:0000313" key="4">
    <source>
        <dbReference type="EMBL" id="KAB0794562.1"/>
    </source>
</evidence>
<name>A0A5N4AG44_PHOPY</name>
<dbReference type="InParanoid" id="A0A5N4AG44"/>
<organism evidence="5 6">
    <name type="scientific">Photinus pyralis</name>
    <name type="common">Common eastern firefly</name>
    <name type="synonym">Lampyris pyralis</name>
    <dbReference type="NCBI Taxonomy" id="7054"/>
    <lineage>
        <taxon>Eukaryota</taxon>
        <taxon>Metazoa</taxon>
        <taxon>Ecdysozoa</taxon>
        <taxon>Arthropoda</taxon>
        <taxon>Hexapoda</taxon>
        <taxon>Insecta</taxon>
        <taxon>Pterygota</taxon>
        <taxon>Neoptera</taxon>
        <taxon>Endopterygota</taxon>
        <taxon>Coleoptera</taxon>
        <taxon>Polyphaga</taxon>
        <taxon>Elateriformia</taxon>
        <taxon>Elateroidea</taxon>
        <taxon>Lampyridae</taxon>
        <taxon>Lampyrinae</taxon>
        <taxon>Photinus</taxon>
    </lineage>
</organism>
<sequence>MPSKRSGDGVEDDDSEHSDWPYFQSLLFLKDQCLPRQSTGNFDTIETETFEETEVDHVANSTDEFTSEVESQPTTPHSAQISRSSTPLSPSATALPKKMKTQKVGKITDTIGEGLLKAEQEKIAYLKKREENRFKKEMDEDESFFNSLLPYVRVFNPRQKIKFRIAVMKLLEEEIPGPSNRPHSSQSFTPVQHHVYENSQRSIQLLNNEVPPGPSFTSHTLPRSNPVRRVQEKSQQKIQLLNIDVSSGPSPTTPTLLTLQPRYLHENSEQNMQLSNNEISGHTWHTSTSTQSYHDSSERNIIPDNHHQRDISSQQPFSTNNANWDQ</sequence>
<protein>
    <recommendedName>
        <fullName evidence="3">BESS domain-containing protein</fullName>
    </recommendedName>
</protein>